<accession>A0A1V3JKV3</accession>
<dbReference type="STRING" id="1907939.BKL49_09545"/>
<name>A0A1V3JKV3_9PAST</name>
<dbReference type="AlphaFoldDB" id="A0A1V3JKV3"/>
<dbReference type="OrthoDB" id="5685783at2"/>
<protein>
    <submittedName>
        <fullName evidence="1">Uncharacterized protein</fullName>
    </submittedName>
</protein>
<keyword evidence="2" id="KW-1185">Reference proteome</keyword>
<evidence type="ECO:0000313" key="1">
    <source>
        <dbReference type="EMBL" id="OOF57314.1"/>
    </source>
</evidence>
<gene>
    <name evidence="1" type="ORF">BKL49_09545</name>
</gene>
<dbReference type="EMBL" id="MLHQ01000025">
    <property type="protein sequence ID" value="OOF57314.1"/>
    <property type="molecule type" value="Genomic_DNA"/>
</dbReference>
<dbReference type="Proteomes" id="UP000188602">
    <property type="component" value="Unassembled WGS sequence"/>
</dbReference>
<comment type="caution">
    <text evidence="1">The sequence shown here is derived from an EMBL/GenBank/DDBJ whole genome shotgun (WGS) entry which is preliminary data.</text>
</comment>
<evidence type="ECO:0000313" key="2">
    <source>
        <dbReference type="Proteomes" id="UP000188602"/>
    </source>
</evidence>
<organism evidence="1 2">
    <name type="scientific">Rodentibacter myodis</name>
    <dbReference type="NCBI Taxonomy" id="1907939"/>
    <lineage>
        <taxon>Bacteria</taxon>
        <taxon>Pseudomonadati</taxon>
        <taxon>Pseudomonadota</taxon>
        <taxon>Gammaproteobacteria</taxon>
        <taxon>Pasteurellales</taxon>
        <taxon>Pasteurellaceae</taxon>
        <taxon>Rodentibacter</taxon>
    </lineage>
</organism>
<proteinExistence type="predicted"/>
<reference evidence="1 2" key="1">
    <citation type="submission" date="2016-10" db="EMBL/GenBank/DDBJ databases">
        <title>Rodentibacter gen. nov. and new species.</title>
        <authorList>
            <person name="Christensen H."/>
        </authorList>
    </citation>
    <scope>NUCLEOTIDE SEQUENCE [LARGE SCALE GENOMIC DNA]</scope>
    <source>
        <strain evidence="1 2">Ac151</strain>
    </source>
</reference>
<dbReference type="RefSeq" id="WP_077424892.1">
    <property type="nucleotide sequence ID" value="NZ_MLHQ01000025.1"/>
</dbReference>
<sequence>MAEKTIEAHAADLHQATSLFLNYSVQHLIAQGTIQPSEKNALMREYSKIMAEKMREFDRTFCKSSAPSSIFSY</sequence>